<reference evidence="2" key="1">
    <citation type="submission" date="2021-01" db="EMBL/GenBank/DDBJ databases">
        <title>Description of Breznakiella homolactica.</title>
        <authorList>
            <person name="Song Y."/>
            <person name="Brune A."/>
        </authorList>
    </citation>
    <scope>NUCLEOTIDE SEQUENCE</scope>
    <source>
        <strain evidence="2">RmG30</strain>
    </source>
</reference>
<dbReference type="SUPFAM" id="SSF56037">
    <property type="entry name" value="PheT/TilS domain"/>
    <property type="match status" value="1"/>
</dbReference>
<dbReference type="AlphaFoldDB" id="A0A7T7XK55"/>
<dbReference type="SMART" id="SM00873">
    <property type="entry name" value="B3_4"/>
    <property type="match status" value="1"/>
</dbReference>
<dbReference type="RefSeq" id="WP_215625039.1">
    <property type="nucleotide sequence ID" value="NZ_CP067089.2"/>
</dbReference>
<dbReference type="PANTHER" id="PTHR39209:SF2">
    <property type="entry name" value="CYTOPLASMIC PROTEIN"/>
    <property type="match status" value="1"/>
</dbReference>
<protein>
    <recommendedName>
        <fullName evidence="1">B3/B4 tRNA-binding domain-containing protein</fullName>
    </recommendedName>
</protein>
<gene>
    <name evidence="2" type="ORF">JFL75_12340</name>
</gene>
<name>A0A7T7XK55_9SPIR</name>
<dbReference type="Pfam" id="PF03483">
    <property type="entry name" value="B3_4"/>
    <property type="match status" value="1"/>
</dbReference>
<feature type="domain" description="B3/B4 tRNA-binding" evidence="1">
    <location>
        <begin position="62"/>
        <end position="209"/>
    </location>
</feature>
<proteinExistence type="predicted"/>
<dbReference type="InterPro" id="IPR020825">
    <property type="entry name" value="Phe-tRNA_synthase-like_B3/B4"/>
</dbReference>
<dbReference type="KEGG" id="bhc:JFL75_12340"/>
<evidence type="ECO:0000259" key="1">
    <source>
        <dbReference type="SMART" id="SM00873"/>
    </source>
</evidence>
<dbReference type="GO" id="GO:0003723">
    <property type="term" value="F:RNA binding"/>
    <property type="evidence" value="ECO:0007669"/>
    <property type="project" value="InterPro"/>
</dbReference>
<dbReference type="GO" id="GO:0004826">
    <property type="term" value="F:phenylalanine-tRNA ligase activity"/>
    <property type="evidence" value="ECO:0007669"/>
    <property type="project" value="InterPro"/>
</dbReference>
<dbReference type="Gene3D" id="3.50.40.10">
    <property type="entry name" value="Phenylalanyl-trna Synthetase, Chain B, domain 3"/>
    <property type="match status" value="1"/>
</dbReference>
<dbReference type="PANTHER" id="PTHR39209">
    <property type="match status" value="1"/>
</dbReference>
<dbReference type="EMBL" id="CP067089">
    <property type="protein sequence ID" value="QQO07733.1"/>
    <property type="molecule type" value="Genomic_DNA"/>
</dbReference>
<sequence length="218" mass="24008">MDIIISDEFKAICPGTALGILRYEATVAASSSELLGVFDRAAEKLSRQYTIDTVAENPHIAAARRAYKALGKSPQEYRNAAEAMLRRIVKNSGLYHICNVVEINNLISVSSGYSIGSYDADALKGAVELRRADDGARYDGIGKGSVNIERLPVLYDELGPFGSPTSDSRRAMIQTGRRKILSVLYSFDGPGDLVFWMERYSQNLEQYCGVRGIETRIV</sequence>
<keyword evidence="3" id="KW-1185">Reference proteome</keyword>
<dbReference type="Proteomes" id="UP000595917">
    <property type="component" value="Chromosome"/>
</dbReference>
<accession>A0A7T7XK55</accession>
<evidence type="ECO:0000313" key="3">
    <source>
        <dbReference type="Proteomes" id="UP000595917"/>
    </source>
</evidence>
<organism evidence="2 3">
    <name type="scientific">Breznakiella homolactica</name>
    <dbReference type="NCBI Taxonomy" id="2798577"/>
    <lineage>
        <taxon>Bacteria</taxon>
        <taxon>Pseudomonadati</taxon>
        <taxon>Spirochaetota</taxon>
        <taxon>Spirochaetia</taxon>
        <taxon>Spirochaetales</taxon>
        <taxon>Breznakiellaceae</taxon>
        <taxon>Breznakiella</taxon>
    </lineage>
</organism>
<evidence type="ECO:0000313" key="2">
    <source>
        <dbReference type="EMBL" id="QQO07733.1"/>
    </source>
</evidence>
<dbReference type="InterPro" id="IPR005146">
    <property type="entry name" value="B3/B4_tRNA-bd"/>
</dbReference>